<organism evidence="1 2">
    <name type="scientific">Actinidia rufa</name>
    <dbReference type="NCBI Taxonomy" id="165716"/>
    <lineage>
        <taxon>Eukaryota</taxon>
        <taxon>Viridiplantae</taxon>
        <taxon>Streptophyta</taxon>
        <taxon>Embryophyta</taxon>
        <taxon>Tracheophyta</taxon>
        <taxon>Spermatophyta</taxon>
        <taxon>Magnoliopsida</taxon>
        <taxon>eudicotyledons</taxon>
        <taxon>Gunneridae</taxon>
        <taxon>Pentapetalae</taxon>
        <taxon>asterids</taxon>
        <taxon>Ericales</taxon>
        <taxon>Actinidiaceae</taxon>
        <taxon>Actinidia</taxon>
    </lineage>
</organism>
<sequence>MLYTGHRCAIKQLFIFDTEAEGGENTFDEVVNQREEDTLFVEEEPGSTHNFVDQWVAQLLSLAVKPVMQFWVTVANGERLLCTEKYEGVSILIQGLEITVTLYSLQLIGWTPAYSNAVMGREVAQGEVFAVAVRQPPGIMPQYQSSSYFGLFPQVWEEPQSLPPSRAFDHRIVLKEGTGPVNVRPTATGGLSEQQRWVPNFLGMIMRSSTVQDVPTQQQMHFHEDSNPNDHTPYQHYWPMFVGAPPTTPGTPEKHPHLLSREGVLLYKGRLVIPPSSPLRTVLLIEVHDSTIGDARSPSGLLQLLPVSTQVWEDISLDFVEGLPISSSTQNMVPPPTLGRILVQPPSSVAGYDSLSGLIWSSSTTLVNYMAGSAVVAEVEKELVARDELLRQLEIPLGSTDPPFSEDNTPVLQPLFIRDYRWIKQGGYIMEALVQWASLPIEDATWEAVDISAFSFLTSTLRTRIVYRGADDRNHPRRNRNTNPNYRG</sequence>
<dbReference type="AlphaFoldDB" id="A0A7J0EXJ9"/>
<name>A0A7J0EXJ9_9ERIC</name>
<accession>A0A7J0EXJ9</accession>
<evidence type="ECO:0008006" key="3">
    <source>
        <dbReference type="Google" id="ProtNLM"/>
    </source>
</evidence>
<dbReference type="Proteomes" id="UP000585474">
    <property type="component" value="Unassembled WGS sequence"/>
</dbReference>
<dbReference type="SUPFAM" id="SSF54160">
    <property type="entry name" value="Chromo domain-like"/>
    <property type="match status" value="1"/>
</dbReference>
<comment type="caution">
    <text evidence="1">The sequence shown here is derived from an EMBL/GenBank/DDBJ whole genome shotgun (WGS) entry which is preliminary data.</text>
</comment>
<proteinExistence type="predicted"/>
<dbReference type="EMBL" id="BJWL01000007">
    <property type="protein sequence ID" value="GFY90926.1"/>
    <property type="molecule type" value="Genomic_DNA"/>
</dbReference>
<protein>
    <recommendedName>
        <fullName evidence="3">Chromo domain-containing protein</fullName>
    </recommendedName>
</protein>
<gene>
    <name evidence="1" type="ORF">Acr_07g0011220</name>
</gene>
<evidence type="ECO:0000313" key="1">
    <source>
        <dbReference type="EMBL" id="GFY90926.1"/>
    </source>
</evidence>
<evidence type="ECO:0000313" key="2">
    <source>
        <dbReference type="Proteomes" id="UP000585474"/>
    </source>
</evidence>
<dbReference type="OrthoDB" id="5554229at2759"/>
<reference evidence="1 2" key="1">
    <citation type="submission" date="2019-07" db="EMBL/GenBank/DDBJ databases">
        <title>De Novo Assembly of kiwifruit Actinidia rufa.</title>
        <authorList>
            <person name="Sugita-Konishi S."/>
            <person name="Sato K."/>
            <person name="Mori E."/>
            <person name="Abe Y."/>
            <person name="Kisaki G."/>
            <person name="Hamano K."/>
            <person name="Suezawa K."/>
            <person name="Otani M."/>
            <person name="Fukuda T."/>
            <person name="Manabe T."/>
            <person name="Gomi K."/>
            <person name="Tabuchi M."/>
            <person name="Akimitsu K."/>
            <person name="Kataoka I."/>
        </authorList>
    </citation>
    <scope>NUCLEOTIDE SEQUENCE [LARGE SCALE GENOMIC DNA]</scope>
    <source>
        <strain evidence="2">cv. Fuchu</strain>
    </source>
</reference>
<dbReference type="InterPro" id="IPR016197">
    <property type="entry name" value="Chromo-like_dom_sf"/>
</dbReference>
<keyword evidence="2" id="KW-1185">Reference proteome</keyword>